<dbReference type="InterPro" id="IPR004843">
    <property type="entry name" value="Calcineurin-like_PHP"/>
</dbReference>
<dbReference type="NCBIfam" id="TIGR04123">
    <property type="entry name" value="P_estr_lig_assc"/>
    <property type="match status" value="1"/>
</dbReference>
<reference evidence="3" key="1">
    <citation type="journal article" date="2019" name="Int. J. Syst. Evol. Microbiol.">
        <title>The Global Catalogue of Microorganisms (GCM) 10K type strain sequencing project: providing services to taxonomists for standard genome sequencing and annotation.</title>
        <authorList>
            <consortium name="The Broad Institute Genomics Platform"/>
            <consortium name="The Broad Institute Genome Sequencing Center for Infectious Disease"/>
            <person name="Wu L."/>
            <person name="Ma J."/>
        </authorList>
    </citation>
    <scope>NUCLEOTIDE SEQUENCE [LARGE SCALE GENOMIC DNA]</scope>
    <source>
        <strain evidence="3">CECT 7184</strain>
    </source>
</reference>
<sequence length="220" mass="25883">MSNKFYRLFLGDTETWLLPELALFLPESHCLVIADWHLGKTTHFRKNGIFLPKTSLYKEFMKLDVLIAKYGVKTVVFLGDLFHSEWNTDWELFKEALLKHDTVSFILTKGNHDIIDYAQHHLPHFKIVKELWLHEKIVFSHQSLSLLNREVINIVGHTHPGISIRTKQRHYFRLPCFYFDKGVFILPAFGDLTGLYIMERKRGDEVFIVLGDEVKRLKNT</sequence>
<keyword evidence="2" id="KW-0436">Ligase</keyword>
<dbReference type="PANTHER" id="PTHR39323:SF1">
    <property type="entry name" value="BLR1149 PROTEIN"/>
    <property type="match status" value="1"/>
</dbReference>
<dbReference type="PIRSF" id="PIRSF000887">
    <property type="entry name" value="Pesterase_MJ0037"/>
    <property type="match status" value="1"/>
</dbReference>
<protein>
    <submittedName>
        <fullName evidence="2">Ligase-associated DNA damage response endonuclease PdeM</fullName>
        <ecNumber evidence="2">3.1.-.-</ecNumber>
    </submittedName>
</protein>
<dbReference type="EMBL" id="JAUFQU010000001">
    <property type="protein sequence ID" value="MDN3705803.1"/>
    <property type="molecule type" value="Genomic_DNA"/>
</dbReference>
<dbReference type="Gene3D" id="3.60.21.10">
    <property type="match status" value="1"/>
</dbReference>
<gene>
    <name evidence="2" type="primary">pdeM</name>
    <name evidence="2" type="ORF">QW060_01525</name>
</gene>
<name>A0ABT8CQ69_9FLAO</name>
<evidence type="ECO:0000313" key="3">
    <source>
        <dbReference type="Proteomes" id="UP001242368"/>
    </source>
</evidence>
<comment type="caution">
    <text evidence="2">The sequence shown here is derived from an EMBL/GenBank/DDBJ whole genome shotgun (WGS) entry which is preliminary data.</text>
</comment>
<organism evidence="2 3">
    <name type="scientific">Paenimyroides ceti</name>
    <dbReference type="NCBI Taxonomy" id="395087"/>
    <lineage>
        <taxon>Bacteria</taxon>
        <taxon>Pseudomonadati</taxon>
        <taxon>Bacteroidota</taxon>
        <taxon>Flavobacteriia</taxon>
        <taxon>Flavobacteriales</taxon>
        <taxon>Flavobacteriaceae</taxon>
        <taxon>Paenimyroides</taxon>
    </lineage>
</organism>
<evidence type="ECO:0000259" key="1">
    <source>
        <dbReference type="Pfam" id="PF00149"/>
    </source>
</evidence>
<dbReference type="InterPro" id="IPR024173">
    <property type="entry name" value="Pesterase_MJ0037-like"/>
</dbReference>
<dbReference type="EC" id="3.1.-.-" evidence="2"/>
<dbReference type="SUPFAM" id="SSF56300">
    <property type="entry name" value="Metallo-dependent phosphatases"/>
    <property type="match status" value="1"/>
</dbReference>
<dbReference type="PANTHER" id="PTHR39323">
    <property type="entry name" value="BLR1149 PROTEIN"/>
    <property type="match status" value="1"/>
</dbReference>
<dbReference type="InterPro" id="IPR026336">
    <property type="entry name" value="PdeM-like"/>
</dbReference>
<keyword evidence="2" id="KW-0540">Nuclease</keyword>
<feature type="domain" description="Calcineurin-like phosphoesterase" evidence="1">
    <location>
        <begin position="31"/>
        <end position="155"/>
    </location>
</feature>
<proteinExistence type="predicted"/>
<dbReference type="GO" id="GO:0016787">
    <property type="term" value="F:hydrolase activity"/>
    <property type="evidence" value="ECO:0007669"/>
    <property type="project" value="UniProtKB-KW"/>
</dbReference>
<dbReference type="GO" id="GO:0016874">
    <property type="term" value="F:ligase activity"/>
    <property type="evidence" value="ECO:0007669"/>
    <property type="project" value="UniProtKB-KW"/>
</dbReference>
<dbReference type="Proteomes" id="UP001242368">
    <property type="component" value="Unassembled WGS sequence"/>
</dbReference>
<accession>A0ABT8CQ69</accession>
<dbReference type="InterPro" id="IPR029052">
    <property type="entry name" value="Metallo-depent_PP-like"/>
</dbReference>
<keyword evidence="2" id="KW-0255">Endonuclease</keyword>
<evidence type="ECO:0000313" key="2">
    <source>
        <dbReference type="EMBL" id="MDN3705803.1"/>
    </source>
</evidence>
<dbReference type="GO" id="GO:0004519">
    <property type="term" value="F:endonuclease activity"/>
    <property type="evidence" value="ECO:0007669"/>
    <property type="project" value="UniProtKB-KW"/>
</dbReference>
<keyword evidence="2" id="KW-0378">Hydrolase</keyword>
<dbReference type="Pfam" id="PF00149">
    <property type="entry name" value="Metallophos"/>
    <property type="match status" value="1"/>
</dbReference>
<dbReference type="RefSeq" id="WP_290361952.1">
    <property type="nucleotide sequence ID" value="NZ_JAUFQU010000001.1"/>
</dbReference>
<keyword evidence="3" id="KW-1185">Reference proteome</keyword>